<gene>
    <name evidence="3" type="ORF">ENM88_06200</name>
    <name evidence="2" type="ORF">ENV88_02370</name>
</gene>
<reference evidence="2" key="1">
    <citation type="journal article" date="2020" name="mSystems">
        <title>Genome- and Community-Level Interaction Insights into Carbon Utilization and Element Cycling Functions of Hydrothermarchaeota in Hydrothermal Sediment.</title>
        <authorList>
            <person name="Zhou Z."/>
            <person name="Liu Y."/>
            <person name="Xu W."/>
            <person name="Pan J."/>
            <person name="Luo Z.H."/>
            <person name="Li M."/>
        </authorList>
    </citation>
    <scope>NUCLEOTIDE SEQUENCE [LARGE SCALE GENOMIC DNA]</scope>
    <source>
        <strain evidence="3">SpSt-1125</strain>
        <strain evidence="2">SpSt-8</strain>
    </source>
</reference>
<dbReference type="PANTHER" id="PTHR34860">
    <property type="entry name" value="REPRESSOR-LIKE PROTEIN SSO7C3"/>
    <property type="match status" value="1"/>
</dbReference>
<proteinExistence type="predicted"/>
<dbReference type="PROSITE" id="PS51740">
    <property type="entry name" value="SPOVT_ABRB"/>
    <property type="match status" value="1"/>
</dbReference>
<evidence type="ECO:0000259" key="1">
    <source>
        <dbReference type="PROSITE" id="PS51740"/>
    </source>
</evidence>
<sequence length="98" mass="11029">MVVGKDIWWDPLFRPVGVRVRVDAKGRVLIPKSLRELAGIREGDEVVVEVVGGRIVVEKAGDPWRELAELLGDLTFDRSLRRVAEDAAEREARRRLAA</sequence>
<dbReference type="Pfam" id="PF04014">
    <property type="entry name" value="MazE_antitoxin"/>
    <property type="match status" value="1"/>
</dbReference>
<dbReference type="AlphaFoldDB" id="A0A7C3SLK2"/>
<keyword evidence="2" id="KW-0238">DNA-binding</keyword>
<protein>
    <submittedName>
        <fullName evidence="2">AbrB/MazE/SpoVT family DNA-binding domain-containing protein</fullName>
    </submittedName>
</protein>
<organism evidence="2">
    <name type="scientific">Thermofilum pendens</name>
    <dbReference type="NCBI Taxonomy" id="2269"/>
    <lineage>
        <taxon>Archaea</taxon>
        <taxon>Thermoproteota</taxon>
        <taxon>Thermoprotei</taxon>
        <taxon>Thermofilales</taxon>
        <taxon>Thermofilaceae</taxon>
        <taxon>Thermofilum</taxon>
    </lineage>
</organism>
<comment type="caution">
    <text evidence="2">The sequence shown here is derived from an EMBL/GenBank/DDBJ whole genome shotgun (WGS) entry which is preliminary data.</text>
</comment>
<dbReference type="EMBL" id="DTIB01000054">
    <property type="protein sequence ID" value="HGB24889.1"/>
    <property type="molecule type" value="Genomic_DNA"/>
</dbReference>
<name>A0A7C3SLK2_THEPE</name>
<evidence type="ECO:0000313" key="3">
    <source>
        <dbReference type="EMBL" id="HHP05315.1"/>
    </source>
</evidence>
<dbReference type="EMBL" id="DRZM01000178">
    <property type="protein sequence ID" value="HHP05315.1"/>
    <property type="molecule type" value="Genomic_DNA"/>
</dbReference>
<evidence type="ECO:0000313" key="2">
    <source>
        <dbReference type="EMBL" id="HGB24889.1"/>
    </source>
</evidence>
<feature type="domain" description="SpoVT-AbrB" evidence="1">
    <location>
        <begin position="17"/>
        <end position="62"/>
    </location>
</feature>
<dbReference type="NCBIfam" id="TIGR01439">
    <property type="entry name" value="lp_hng_hel_AbrB"/>
    <property type="match status" value="1"/>
</dbReference>
<dbReference type="PANTHER" id="PTHR34860:SF7">
    <property type="entry name" value="TRANSCRIPTION REGULATOR, SPOVT_ABRB FAMILY"/>
    <property type="match status" value="1"/>
</dbReference>
<dbReference type="InterPro" id="IPR007159">
    <property type="entry name" value="SpoVT-AbrB_dom"/>
</dbReference>
<accession>A0A7C3SLK2</accession>
<dbReference type="GO" id="GO:0003677">
    <property type="term" value="F:DNA binding"/>
    <property type="evidence" value="ECO:0007669"/>
    <property type="project" value="UniProtKB-KW"/>
</dbReference>
<dbReference type="SMART" id="SM00966">
    <property type="entry name" value="SpoVT_AbrB"/>
    <property type="match status" value="1"/>
</dbReference>
<dbReference type="SUPFAM" id="SSF89447">
    <property type="entry name" value="AbrB/MazE/MraZ-like"/>
    <property type="match status" value="1"/>
</dbReference>
<dbReference type="InterPro" id="IPR052975">
    <property type="entry name" value="Repressor-like_regulatory"/>
</dbReference>
<dbReference type="InterPro" id="IPR037914">
    <property type="entry name" value="SpoVT-AbrB_sf"/>
</dbReference>
<dbReference type="Gene3D" id="2.10.260.10">
    <property type="match status" value="1"/>
</dbReference>